<dbReference type="Proteomes" id="UP000177659">
    <property type="component" value="Unassembled WGS sequence"/>
</dbReference>
<sequence>MESILHTLRTILSGLRAMIGMSESGMPRANRHWLLLLLIFVVLSTAMLLFSLYLFLQINEGDIFLVDPQEQVSLDTIDRAKLERVIDMFKERSALFEARKATVPSTLDPR</sequence>
<name>A0A1F6D171_9BACT</name>
<keyword evidence="1" id="KW-0472">Membrane</keyword>
<protein>
    <submittedName>
        <fullName evidence="2">Uncharacterized protein</fullName>
    </submittedName>
</protein>
<organism evidence="2 3">
    <name type="scientific">Candidatus Kaiserbacteria bacterium RIFCSPHIGHO2_02_FULL_49_11</name>
    <dbReference type="NCBI Taxonomy" id="1798489"/>
    <lineage>
        <taxon>Bacteria</taxon>
        <taxon>Candidatus Kaiseribacteriota</taxon>
    </lineage>
</organism>
<evidence type="ECO:0000313" key="3">
    <source>
        <dbReference type="Proteomes" id="UP000177659"/>
    </source>
</evidence>
<evidence type="ECO:0000313" key="2">
    <source>
        <dbReference type="EMBL" id="OGG55179.1"/>
    </source>
</evidence>
<comment type="caution">
    <text evidence="2">The sequence shown here is derived from an EMBL/GenBank/DDBJ whole genome shotgun (WGS) entry which is preliminary data.</text>
</comment>
<accession>A0A1F6D171</accession>
<proteinExistence type="predicted"/>
<keyword evidence="1" id="KW-0812">Transmembrane</keyword>
<keyword evidence="1" id="KW-1133">Transmembrane helix</keyword>
<feature type="transmembrane region" description="Helical" evidence="1">
    <location>
        <begin position="33"/>
        <end position="56"/>
    </location>
</feature>
<dbReference type="EMBL" id="MFLC01000011">
    <property type="protein sequence ID" value="OGG55179.1"/>
    <property type="molecule type" value="Genomic_DNA"/>
</dbReference>
<evidence type="ECO:0000256" key="1">
    <source>
        <dbReference type="SAM" id="Phobius"/>
    </source>
</evidence>
<dbReference type="AlphaFoldDB" id="A0A1F6D171"/>
<gene>
    <name evidence="2" type="ORF">A3D62_00115</name>
</gene>
<reference evidence="2 3" key="1">
    <citation type="journal article" date="2016" name="Nat. Commun.">
        <title>Thousands of microbial genomes shed light on interconnected biogeochemical processes in an aquifer system.</title>
        <authorList>
            <person name="Anantharaman K."/>
            <person name="Brown C.T."/>
            <person name="Hug L.A."/>
            <person name="Sharon I."/>
            <person name="Castelle C.J."/>
            <person name="Probst A.J."/>
            <person name="Thomas B.C."/>
            <person name="Singh A."/>
            <person name="Wilkins M.J."/>
            <person name="Karaoz U."/>
            <person name="Brodie E.L."/>
            <person name="Williams K.H."/>
            <person name="Hubbard S.S."/>
            <person name="Banfield J.F."/>
        </authorList>
    </citation>
    <scope>NUCLEOTIDE SEQUENCE [LARGE SCALE GENOMIC DNA]</scope>
</reference>